<dbReference type="KEGG" id="vcop:MM50RIKEN_17850"/>
<dbReference type="RefSeq" id="WP_213540643.1">
    <property type="nucleotide sequence ID" value="NZ_AP023418.1"/>
</dbReference>
<accession>A0A810Q6X8</accession>
<evidence type="ECO:0000256" key="2">
    <source>
        <dbReference type="ARBA" id="ARBA00022670"/>
    </source>
</evidence>
<evidence type="ECO:0000313" key="7">
    <source>
        <dbReference type="EMBL" id="BCK82022.1"/>
    </source>
</evidence>
<proteinExistence type="inferred from homology"/>
<reference evidence="7" key="1">
    <citation type="submission" date="2020-09" db="EMBL/GenBank/DDBJ databases">
        <title>New species isolated from human feces.</title>
        <authorList>
            <person name="Kitahara M."/>
            <person name="Shigeno Y."/>
            <person name="Shime M."/>
            <person name="Matsumoto Y."/>
            <person name="Nakamura S."/>
            <person name="Motooka D."/>
            <person name="Fukuoka S."/>
            <person name="Nishikawa H."/>
            <person name="Benno Y."/>
        </authorList>
    </citation>
    <scope>NUCLEOTIDE SEQUENCE</scope>
    <source>
        <strain evidence="7">MM50</strain>
    </source>
</reference>
<keyword evidence="8" id="KW-1185">Reference proteome</keyword>
<keyword evidence="3" id="KW-0378">Hydrolase</keyword>
<dbReference type="GO" id="GO:0006508">
    <property type="term" value="P:proteolysis"/>
    <property type="evidence" value="ECO:0007669"/>
    <property type="project" value="UniProtKB-KW"/>
</dbReference>
<dbReference type="SUPFAM" id="SSF50494">
    <property type="entry name" value="Trypsin-like serine proteases"/>
    <property type="match status" value="1"/>
</dbReference>
<keyword evidence="2" id="KW-0645">Protease</keyword>
<keyword evidence="5" id="KW-1133">Transmembrane helix</keyword>
<feature type="domain" description="PDZ" evidence="6">
    <location>
        <begin position="362"/>
        <end position="439"/>
    </location>
</feature>
<dbReference type="Pfam" id="PF13180">
    <property type="entry name" value="PDZ_2"/>
    <property type="match status" value="1"/>
</dbReference>
<dbReference type="PANTHER" id="PTHR43343:SF3">
    <property type="entry name" value="PROTEASE DO-LIKE 8, CHLOROPLASTIC"/>
    <property type="match status" value="1"/>
</dbReference>
<dbReference type="Pfam" id="PF13365">
    <property type="entry name" value="Trypsin_2"/>
    <property type="match status" value="1"/>
</dbReference>
<keyword evidence="5" id="KW-0812">Transmembrane</keyword>
<keyword evidence="5" id="KW-0472">Membrane</keyword>
<comment type="similarity">
    <text evidence="1">Belongs to the peptidase S1C family.</text>
</comment>
<protein>
    <recommendedName>
        <fullName evidence="6">PDZ domain-containing protein</fullName>
    </recommendedName>
</protein>
<dbReference type="Proteomes" id="UP000681035">
    <property type="component" value="Chromosome"/>
</dbReference>
<dbReference type="PRINTS" id="PR00834">
    <property type="entry name" value="PROTEASES2C"/>
</dbReference>
<evidence type="ECO:0000259" key="6">
    <source>
        <dbReference type="PROSITE" id="PS50106"/>
    </source>
</evidence>
<sequence>MYNDENREFDPVGGDLPPQPQQDRTDLPEEEPDEIVSWYTPRQEEPEEVVNYFVQQRPIPQNVWKQAAKTQRKRRRLWTWLGIGGIALVVVVIVVAAILSSTASSAPSLPGSDDGDSASSMVDIFRKKETTIPRISGEEGVKLSCQDPSGEELTIQQVYAKVNPSVVAVVAEQSDGSAAVGTGVIMTESGYIITNAHVISGGKSCWVALDTGVTYDARLVGYDEDEDLAVLRAIADNPLPAAEFGNSDLLTVGDPVYAIGNPLGVELRGTLTNGIVSAINREVEMQGRTMTMIQTNAALNNGNSGGPLINSYGQVIGINTMKMSNSSLSEDEATVEGLGFALPISSVSFVVNDLIAHGEFLGTPTIGITVRTIEKSGGGTQVEVYTVDDTLGAAEAGVQPGDIILEADGQPVSVTSDLLTVRRSHSVGDTIRLTIQRDGQSLTVDVVLYASK</sequence>
<evidence type="ECO:0000313" key="8">
    <source>
        <dbReference type="Proteomes" id="UP000681035"/>
    </source>
</evidence>
<gene>
    <name evidence="7" type="ORF">MM50RIKEN_17850</name>
</gene>
<feature type="transmembrane region" description="Helical" evidence="5">
    <location>
        <begin position="77"/>
        <end position="99"/>
    </location>
</feature>
<feature type="region of interest" description="Disordered" evidence="4">
    <location>
        <begin position="1"/>
        <end position="34"/>
    </location>
</feature>
<dbReference type="SUPFAM" id="SSF50156">
    <property type="entry name" value="PDZ domain-like"/>
    <property type="match status" value="1"/>
</dbReference>
<dbReference type="InterPro" id="IPR001478">
    <property type="entry name" value="PDZ"/>
</dbReference>
<dbReference type="PROSITE" id="PS50106">
    <property type="entry name" value="PDZ"/>
    <property type="match status" value="1"/>
</dbReference>
<dbReference type="InterPro" id="IPR001940">
    <property type="entry name" value="Peptidase_S1C"/>
</dbReference>
<dbReference type="Gene3D" id="2.30.42.10">
    <property type="match status" value="1"/>
</dbReference>
<dbReference type="InterPro" id="IPR043504">
    <property type="entry name" value="Peptidase_S1_PA_chymotrypsin"/>
</dbReference>
<dbReference type="InterPro" id="IPR036034">
    <property type="entry name" value="PDZ_sf"/>
</dbReference>
<dbReference type="AlphaFoldDB" id="A0A810Q6X8"/>
<evidence type="ECO:0000256" key="5">
    <source>
        <dbReference type="SAM" id="Phobius"/>
    </source>
</evidence>
<name>A0A810Q6X8_9FIRM</name>
<dbReference type="GO" id="GO:0004252">
    <property type="term" value="F:serine-type endopeptidase activity"/>
    <property type="evidence" value="ECO:0007669"/>
    <property type="project" value="InterPro"/>
</dbReference>
<dbReference type="InterPro" id="IPR009003">
    <property type="entry name" value="Peptidase_S1_PA"/>
</dbReference>
<organism evidence="7 8">
    <name type="scientific">Vescimonas coprocola</name>
    <dbReference type="NCBI Taxonomy" id="2714355"/>
    <lineage>
        <taxon>Bacteria</taxon>
        <taxon>Bacillati</taxon>
        <taxon>Bacillota</taxon>
        <taxon>Clostridia</taxon>
        <taxon>Eubacteriales</taxon>
        <taxon>Oscillospiraceae</taxon>
        <taxon>Vescimonas</taxon>
    </lineage>
</organism>
<dbReference type="Gene3D" id="2.40.10.10">
    <property type="entry name" value="Trypsin-like serine proteases"/>
    <property type="match status" value="2"/>
</dbReference>
<dbReference type="InterPro" id="IPR051201">
    <property type="entry name" value="Chloro_Bact_Ser_Proteases"/>
</dbReference>
<evidence type="ECO:0000256" key="3">
    <source>
        <dbReference type="ARBA" id="ARBA00022801"/>
    </source>
</evidence>
<evidence type="ECO:0000256" key="1">
    <source>
        <dbReference type="ARBA" id="ARBA00010541"/>
    </source>
</evidence>
<dbReference type="PANTHER" id="PTHR43343">
    <property type="entry name" value="PEPTIDASE S12"/>
    <property type="match status" value="1"/>
</dbReference>
<dbReference type="EMBL" id="AP023418">
    <property type="protein sequence ID" value="BCK82022.1"/>
    <property type="molecule type" value="Genomic_DNA"/>
</dbReference>
<feature type="compositionally biased region" description="Basic and acidic residues" evidence="4">
    <location>
        <begin position="1"/>
        <end position="10"/>
    </location>
</feature>
<evidence type="ECO:0000256" key="4">
    <source>
        <dbReference type="SAM" id="MobiDB-lite"/>
    </source>
</evidence>
<dbReference type="SMART" id="SM00228">
    <property type="entry name" value="PDZ"/>
    <property type="match status" value="1"/>
</dbReference>